<feature type="domain" description="PpiC" evidence="4">
    <location>
        <begin position="41"/>
        <end position="131"/>
    </location>
</feature>
<keyword evidence="1 2" id="KW-0413">Isomerase</keyword>
<keyword evidence="1 2" id="KW-0697">Rotamase</keyword>
<dbReference type="Gene3D" id="3.10.50.40">
    <property type="match status" value="1"/>
</dbReference>
<accession>A0A7S2DIU6</accession>
<sequence length="138" mass="15660">MGKDRRKEKEEVDASLGKAADKFGKKGDGKLKPEEKPEKSFTHQTCRHILVQKQGEALRISEEIHNGKITFNEAAFKYSEDKAGAHGLLGDKSQAELDPDFWAAALTCKEGDWLREPVKTQWGWHLIMVQARLTKKKK</sequence>
<dbReference type="InterPro" id="IPR046357">
    <property type="entry name" value="PPIase_dom_sf"/>
</dbReference>
<dbReference type="InterPro" id="IPR000297">
    <property type="entry name" value="PPIase_PpiC"/>
</dbReference>
<reference evidence="5" key="1">
    <citation type="submission" date="2021-01" db="EMBL/GenBank/DDBJ databases">
        <authorList>
            <person name="Corre E."/>
            <person name="Pelletier E."/>
            <person name="Niang G."/>
            <person name="Scheremetjew M."/>
            <person name="Finn R."/>
            <person name="Kale V."/>
            <person name="Holt S."/>
            <person name="Cochrane G."/>
            <person name="Meng A."/>
            <person name="Brown T."/>
            <person name="Cohen L."/>
        </authorList>
    </citation>
    <scope>NUCLEOTIDE SEQUENCE</scope>
    <source>
        <strain evidence="5">UTEX LB 985</strain>
    </source>
</reference>
<dbReference type="InterPro" id="IPR050245">
    <property type="entry name" value="PrsA_foldase"/>
</dbReference>
<dbReference type="PROSITE" id="PS50198">
    <property type="entry name" value="PPIC_PPIASE_2"/>
    <property type="match status" value="1"/>
</dbReference>
<dbReference type="EC" id="5.2.1.8" evidence="2"/>
<feature type="region of interest" description="Disordered" evidence="3">
    <location>
        <begin position="1"/>
        <end position="43"/>
    </location>
</feature>
<evidence type="ECO:0000259" key="4">
    <source>
        <dbReference type="PROSITE" id="PS50198"/>
    </source>
</evidence>
<protein>
    <recommendedName>
        <fullName evidence="2">Peptidyl-prolyl cis-trans isomerase</fullName>
        <ecNumber evidence="2">5.2.1.8</ecNumber>
    </recommendedName>
</protein>
<feature type="compositionally biased region" description="Basic and acidic residues" evidence="3">
    <location>
        <begin position="1"/>
        <end position="12"/>
    </location>
</feature>
<proteinExistence type="predicted"/>
<dbReference type="AlphaFoldDB" id="A0A7S2DIU6"/>
<comment type="catalytic activity">
    <reaction evidence="2">
        <text>[protein]-peptidylproline (omega=180) = [protein]-peptidylproline (omega=0)</text>
        <dbReference type="Rhea" id="RHEA:16237"/>
        <dbReference type="Rhea" id="RHEA-COMP:10747"/>
        <dbReference type="Rhea" id="RHEA-COMP:10748"/>
        <dbReference type="ChEBI" id="CHEBI:83833"/>
        <dbReference type="ChEBI" id="CHEBI:83834"/>
        <dbReference type="EC" id="5.2.1.8"/>
    </reaction>
</comment>
<feature type="compositionally biased region" description="Basic and acidic residues" evidence="3">
    <location>
        <begin position="19"/>
        <end position="41"/>
    </location>
</feature>
<dbReference type="PANTHER" id="PTHR47245:SF2">
    <property type="entry name" value="PEPTIDYL-PROLYL CIS-TRANS ISOMERASE HP_0175-RELATED"/>
    <property type="match status" value="1"/>
</dbReference>
<dbReference type="EMBL" id="HBGU01032735">
    <property type="protein sequence ID" value="CAD9455982.1"/>
    <property type="molecule type" value="Transcribed_RNA"/>
</dbReference>
<evidence type="ECO:0000256" key="2">
    <source>
        <dbReference type="RuleBase" id="RU363014"/>
    </source>
</evidence>
<name>A0A7S2DIU6_9EUKA</name>
<organism evidence="5">
    <name type="scientific">Haptolina brevifila</name>
    <dbReference type="NCBI Taxonomy" id="156173"/>
    <lineage>
        <taxon>Eukaryota</taxon>
        <taxon>Haptista</taxon>
        <taxon>Haptophyta</taxon>
        <taxon>Prymnesiophyceae</taxon>
        <taxon>Prymnesiales</taxon>
        <taxon>Prymnesiaceae</taxon>
        <taxon>Haptolina</taxon>
    </lineage>
</organism>
<evidence type="ECO:0000256" key="1">
    <source>
        <dbReference type="PROSITE-ProRule" id="PRU00278"/>
    </source>
</evidence>
<gene>
    <name evidence="5" type="ORF">CBRE1094_LOCUS17853</name>
</gene>
<evidence type="ECO:0000256" key="3">
    <source>
        <dbReference type="SAM" id="MobiDB-lite"/>
    </source>
</evidence>
<dbReference type="PANTHER" id="PTHR47245">
    <property type="entry name" value="PEPTIDYLPROLYL ISOMERASE"/>
    <property type="match status" value="1"/>
</dbReference>
<dbReference type="Pfam" id="PF00639">
    <property type="entry name" value="Rotamase"/>
    <property type="match status" value="1"/>
</dbReference>
<dbReference type="SUPFAM" id="SSF54534">
    <property type="entry name" value="FKBP-like"/>
    <property type="match status" value="1"/>
</dbReference>
<dbReference type="GO" id="GO:0003755">
    <property type="term" value="F:peptidyl-prolyl cis-trans isomerase activity"/>
    <property type="evidence" value="ECO:0007669"/>
    <property type="project" value="UniProtKB-UniRule"/>
</dbReference>
<evidence type="ECO:0000313" key="5">
    <source>
        <dbReference type="EMBL" id="CAD9455982.1"/>
    </source>
</evidence>